<dbReference type="Pfam" id="PF04542">
    <property type="entry name" value="Sigma70_r2"/>
    <property type="match status" value="1"/>
</dbReference>
<dbReference type="PANTHER" id="PTHR43133">
    <property type="entry name" value="RNA POLYMERASE ECF-TYPE SIGMA FACTO"/>
    <property type="match status" value="1"/>
</dbReference>
<dbReference type="InterPro" id="IPR014327">
    <property type="entry name" value="RNA_pol_sigma70_bacteroid"/>
</dbReference>
<dbReference type="InterPro" id="IPR014284">
    <property type="entry name" value="RNA_pol_sigma-70_dom"/>
</dbReference>
<dbReference type="InterPro" id="IPR013325">
    <property type="entry name" value="RNA_pol_sigma_r2"/>
</dbReference>
<name>A0ABS1QYP1_9SPHI</name>
<dbReference type="Proteomes" id="UP000625283">
    <property type="component" value="Unassembled WGS sequence"/>
</dbReference>
<dbReference type="InterPro" id="IPR007627">
    <property type="entry name" value="RNA_pol_sigma70_r2"/>
</dbReference>
<dbReference type="InterPro" id="IPR039425">
    <property type="entry name" value="RNA_pol_sigma-70-like"/>
</dbReference>
<dbReference type="Gene3D" id="1.10.1740.10">
    <property type="match status" value="1"/>
</dbReference>
<sequence length="189" mass="22606">MSNTVKYAELLIRISKGDEKAFSKLYDIFYPELTRHVLSKIKDQTTAEDILHDLFLSLWRNRINITEIESIPAYLYSSVRYLILAQYRKQKRRELALSDIGDIDVIQEDIPLEDRLYYRYILDEVHREIENLPEKCKQVFKLSREHYLSIQQISEEMSISESTVKKHINKAIRHLRNSSKNKFSFILFF</sequence>
<evidence type="ECO:0000256" key="2">
    <source>
        <dbReference type="ARBA" id="ARBA00023015"/>
    </source>
</evidence>
<keyword evidence="3" id="KW-0731">Sigma factor</keyword>
<evidence type="ECO:0000259" key="5">
    <source>
        <dbReference type="Pfam" id="PF04542"/>
    </source>
</evidence>
<accession>A0ABS1QYP1</accession>
<proteinExistence type="inferred from homology"/>
<feature type="domain" description="RNA polymerase sigma-70 region 2" evidence="5">
    <location>
        <begin position="25"/>
        <end position="93"/>
    </location>
</feature>
<organism evidence="7 8">
    <name type="scientific">Sphingobacterium faecale</name>
    <dbReference type="NCBI Taxonomy" id="2803775"/>
    <lineage>
        <taxon>Bacteria</taxon>
        <taxon>Pseudomonadati</taxon>
        <taxon>Bacteroidota</taxon>
        <taxon>Sphingobacteriia</taxon>
        <taxon>Sphingobacteriales</taxon>
        <taxon>Sphingobacteriaceae</taxon>
        <taxon>Sphingobacterium</taxon>
    </lineage>
</organism>
<evidence type="ECO:0000313" key="7">
    <source>
        <dbReference type="EMBL" id="MBL1407556.1"/>
    </source>
</evidence>
<evidence type="ECO:0000256" key="3">
    <source>
        <dbReference type="ARBA" id="ARBA00023082"/>
    </source>
</evidence>
<dbReference type="NCBIfam" id="TIGR02937">
    <property type="entry name" value="sigma70-ECF"/>
    <property type="match status" value="1"/>
</dbReference>
<dbReference type="Gene3D" id="1.10.10.10">
    <property type="entry name" value="Winged helix-like DNA-binding domain superfamily/Winged helix DNA-binding domain"/>
    <property type="match status" value="1"/>
</dbReference>
<dbReference type="SUPFAM" id="SSF88659">
    <property type="entry name" value="Sigma3 and sigma4 domains of RNA polymerase sigma factors"/>
    <property type="match status" value="1"/>
</dbReference>
<evidence type="ECO:0000256" key="1">
    <source>
        <dbReference type="ARBA" id="ARBA00010641"/>
    </source>
</evidence>
<evidence type="ECO:0000259" key="6">
    <source>
        <dbReference type="Pfam" id="PF08281"/>
    </source>
</evidence>
<comment type="caution">
    <text evidence="7">The sequence shown here is derived from an EMBL/GenBank/DDBJ whole genome shotgun (WGS) entry which is preliminary data.</text>
</comment>
<reference evidence="7 8" key="1">
    <citation type="submission" date="2021-01" db="EMBL/GenBank/DDBJ databases">
        <title>C459-1 draft genome sequence.</title>
        <authorList>
            <person name="Zhang X.-F."/>
        </authorList>
    </citation>
    <scope>NUCLEOTIDE SEQUENCE [LARGE SCALE GENOMIC DNA]</scope>
    <source>
        <strain evidence="8">C459-1</strain>
    </source>
</reference>
<keyword evidence="4" id="KW-0804">Transcription</keyword>
<evidence type="ECO:0000313" key="8">
    <source>
        <dbReference type="Proteomes" id="UP000625283"/>
    </source>
</evidence>
<keyword evidence="2" id="KW-0805">Transcription regulation</keyword>
<dbReference type="EMBL" id="JAERTY010000001">
    <property type="protein sequence ID" value="MBL1407556.1"/>
    <property type="molecule type" value="Genomic_DNA"/>
</dbReference>
<dbReference type="SUPFAM" id="SSF88946">
    <property type="entry name" value="Sigma2 domain of RNA polymerase sigma factors"/>
    <property type="match status" value="1"/>
</dbReference>
<dbReference type="InterPro" id="IPR013324">
    <property type="entry name" value="RNA_pol_sigma_r3/r4-like"/>
</dbReference>
<protein>
    <submittedName>
        <fullName evidence="7">RNA polymerase sigma-70 factor</fullName>
    </submittedName>
</protein>
<keyword evidence="8" id="KW-1185">Reference proteome</keyword>
<dbReference type="PANTHER" id="PTHR43133:SF46">
    <property type="entry name" value="RNA POLYMERASE SIGMA-70 FACTOR ECF SUBFAMILY"/>
    <property type="match status" value="1"/>
</dbReference>
<gene>
    <name evidence="7" type="ORF">JKG61_02195</name>
</gene>
<dbReference type="InterPro" id="IPR036388">
    <property type="entry name" value="WH-like_DNA-bd_sf"/>
</dbReference>
<dbReference type="Pfam" id="PF08281">
    <property type="entry name" value="Sigma70_r4_2"/>
    <property type="match status" value="1"/>
</dbReference>
<comment type="similarity">
    <text evidence="1">Belongs to the sigma-70 factor family. ECF subfamily.</text>
</comment>
<evidence type="ECO:0000256" key="4">
    <source>
        <dbReference type="ARBA" id="ARBA00023163"/>
    </source>
</evidence>
<feature type="domain" description="RNA polymerase sigma factor 70 region 4 type 2" evidence="6">
    <location>
        <begin position="123"/>
        <end position="175"/>
    </location>
</feature>
<dbReference type="InterPro" id="IPR013249">
    <property type="entry name" value="RNA_pol_sigma70_r4_t2"/>
</dbReference>
<dbReference type="NCBIfam" id="TIGR02985">
    <property type="entry name" value="Sig70_bacteroi1"/>
    <property type="match status" value="1"/>
</dbReference>